<evidence type="ECO:0000313" key="2">
    <source>
        <dbReference type="EMBL" id="MXP62781.1"/>
    </source>
</evidence>
<feature type="transmembrane region" description="Helical" evidence="1">
    <location>
        <begin position="57"/>
        <end position="80"/>
    </location>
</feature>
<gene>
    <name evidence="2" type="ORF">E0493_05380</name>
</gene>
<comment type="caution">
    <text evidence="2">The sequence shown here is derived from an EMBL/GenBank/DDBJ whole genome shotgun (WGS) entry which is preliminary data.</text>
</comment>
<keyword evidence="1" id="KW-0812">Transmembrane</keyword>
<reference evidence="2 3" key="1">
    <citation type="submission" date="2019-03" db="EMBL/GenBank/DDBJ databases">
        <title>Roseomonas sp. a novel Roseomonas species isolated from Sea whip Gorgonian.</title>
        <authorList>
            <person name="Li F."/>
            <person name="Pan X."/>
            <person name="Huang S."/>
            <person name="Li Z."/>
            <person name="Meng B."/>
        </authorList>
    </citation>
    <scope>NUCLEOTIDE SEQUENCE [LARGE SCALE GENOMIC DNA]</scope>
    <source>
        <strain evidence="2 3">M0104</strain>
    </source>
</reference>
<evidence type="ECO:0000256" key="1">
    <source>
        <dbReference type="SAM" id="Phobius"/>
    </source>
</evidence>
<dbReference type="EMBL" id="SNVJ01000003">
    <property type="protein sequence ID" value="MXP62781.1"/>
    <property type="molecule type" value="Genomic_DNA"/>
</dbReference>
<keyword evidence="1" id="KW-1133">Transmembrane helix</keyword>
<protein>
    <submittedName>
        <fullName evidence="2">Uncharacterized protein</fullName>
    </submittedName>
</protein>
<sequence>MAEAIHTTIAPTFAQRALAYLATGTLPPIRGFLWPNPDRPWSPPPEQPAEPWRPGSAALVGFALVNALGAFSIGVIIGGVL</sequence>
<accession>A0A845B6F2</accession>
<evidence type="ECO:0000313" key="3">
    <source>
        <dbReference type="Proteomes" id="UP000460715"/>
    </source>
</evidence>
<dbReference type="Proteomes" id="UP000460715">
    <property type="component" value="Unassembled WGS sequence"/>
</dbReference>
<dbReference type="RefSeq" id="WP_160935887.1">
    <property type="nucleotide sequence ID" value="NZ_SNVJ01000003.1"/>
</dbReference>
<name>A0A845B6F2_9PROT</name>
<keyword evidence="1" id="KW-0472">Membrane</keyword>
<keyword evidence="3" id="KW-1185">Reference proteome</keyword>
<dbReference type="AlphaFoldDB" id="A0A845B6F2"/>
<organism evidence="2 3">
    <name type="scientific">Teichococcus coralli</name>
    <dbReference type="NCBI Taxonomy" id="2545983"/>
    <lineage>
        <taxon>Bacteria</taxon>
        <taxon>Pseudomonadati</taxon>
        <taxon>Pseudomonadota</taxon>
        <taxon>Alphaproteobacteria</taxon>
        <taxon>Acetobacterales</taxon>
        <taxon>Roseomonadaceae</taxon>
        <taxon>Roseomonas</taxon>
    </lineage>
</organism>
<proteinExistence type="predicted"/>